<organism evidence="1 2">
    <name type="scientific">Scleropages formosus</name>
    <name type="common">Asian bonytongue</name>
    <name type="synonym">Osteoglossum formosum</name>
    <dbReference type="NCBI Taxonomy" id="113540"/>
    <lineage>
        <taxon>Eukaryota</taxon>
        <taxon>Metazoa</taxon>
        <taxon>Chordata</taxon>
        <taxon>Craniata</taxon>
        <taxon>Vertebrata</taxon>
        <taxon>Euteleostomi</taxon>
        <taxon>Actinopterygii</taxon>
        <taxon>Neopterygii</taxon>
        <taxon>Teleostei</taxon>
        <taxon>Osteoglossocephala</taxon>
        <taxon>Osteoglossomorpha</taxon>
        <taxon>Osteoglossiformes</taxon>
        <taxon>Osteoglossidae</taxon>
        <taxon>Scleropages</taxon>
    </lineage>
</organism>
<dbReference type="AlphaFoldDB" id="A0A0N8JYM5"/>
<dbReference type="Proteomes" id="UP000034805">
    <property type="component" value="Unassembled WGS sequence"/>
</dbReference>
<evidence type="ECO:0000313" key="2">
    <source>
        <dbReference type="Proteomes" id="UP000034805"/>
    </source>
</evidence>
<dbReference type="EMBL" id="JARO02005326">
    <property type="protein sequence ID" value="KPP66953.1"/>
    <property type="molecule type" value="Genomic_DNA"/>
</dbReference>
<protein>
    <submittedName>
        <fullName evidence="1">Uncharacterized protein</fullName>
    </submittedName>
</protein>
<dbReference type="InterPro" id="IPR029044">
    <property type="entry name" value="Nucleotide-diphossugar_trans"/>
</dbReference>
<proteinExistence type="predicted"/>
<evidence type="ECO:0000313" key="1">
    <source>
        <dbReference type="EMBL" id="KPP66953.1"/>
    </source>
</evidence>
<reference evidence="1 2" key="1">
    <citation type="submission" date="2015-08" db="EMBL/GenBank/DDBJ databases">
        <title>The genome of the Asian arowana (Scleropages formosus).</title>
        <authorList>
            <person name="Tan M.H."/>
            <person name="Gan H.M."/>
            <person name="Croft L.J."/>
            <person name="Austin C.M."/>
        </authorList>
    </citation>
    <scope>NUCLEOTIDE SEQUENCE [LARGE SCALE GENOMIC DNA]</scope>
    <source>
        <strain evidence="1">Aro1</strain>
    </source>
</reference>
<accession>A0A0N8JYM5</accession>
<gene>
    <name evidence="1" type="ORF">Z043_114502</name>
</gene>
<comment type="caution">
    <text evidence="1">The sequence shown here is derived from an EMBL/GenBank/DDBJ whole genome shotgun (WGS) entry which is preliminary data.</text>
</comment>
<dbReference type="SUPFAM" id="SSF53448">
    <property type="entry name" value="Nucleotide-diphospho-sugar transferases"/>
    <property type="match status" value="1"/>
</dbReference>
<dbReference type="Gene3D" id="3.90.550.10">
    <property type="entry name" value="Spore Coat Polysaccharide Biosynthesis Protein SpsA, Chain A"/>
    <property type="match status" value="1"/>
</dbReference>
<sequence length="93" mass="10567">MSTCTQAKRLEAAGQSHLLQFWDELSAAEQAEMSRDLEDMDLEEIDGFFRTAMSTSCQASQEKLDSRMEPVPVEVLGSVTRDQERLHSWEKEG</sequence>
<name>A0A0N8JYM5_SCLFO</name>